<accession>A0A0E9RMZ4</accession>
<name>A0A0E9RMZ4_ANGAN</name>
<protein>
    <submittedName>
        <fullName evidence="1">Uncharacterized protein</fullName>
    </submittedName>
</protein>
<sequence length="56" mass="6571">MFMSCQCVKWVFFFCGRQICQPNHPRPFIQHRSPPPPTTSQTLFSYSSTTTLKINF</sequence>
<dbReference type="AlphaFoldDB" id="A0A0E9RMZ4"/>
<organism evidence="1">
    <name type="scientific">Anguilla anguilla</name>
    <name type="common">European freshwater eel</name>
    <name type="synonym">Muraena anguilla</name>
    <dbReference type="NCBI Taxonomy" id="7936"/>
    <lineage>
        <taxon>Eukaryota</taxon>
        <taxon>Metazoa</taxon>
        <taxon>Chordata</taxon>
        <taxon>Craniata</taxon>
        <taxon>Vertebrata</taxon>
        <taxon>Euteleostomi</taxon>
        <taxon>Actinopterygii</taxon>
        <taxon>Neopterygii</taxon>
        <taxon>Teleostei</taxon>
        <taxon>Anguilliformes</taxon>
        <taxon>Anguillidae</taxon>
        <taxon>Anguilla</taxon>
    </lineage>
</organism>
<proteinExistence type="predicted"/>
<evidence type="ECO:0000313" key="1">
    <source>
        <dbReference type="EMBL" id="JAH30531.1"/>
    </source>
</evidence>
<reference evidence="1" key="2">
    <citation type="journal article" date="2015" name="Fish Shellfish Immunol.">
        <title>Early steps in the European eel (Anguilla anguilla)-Vibrio vulnificus interaction in the gills: Role of the RtxA13 toxin.</title>
        <authorList>
            <person name="Callol A."/>
            <person name="Pajuelo D."/>
            <person name="Ebbesson L."/>
            <person name="Teles M."/>
            <person name="MacKenzie S."/>
            <person name="Amaro C."/>
        </authorList>
    </citation>
    <scope>NUCLEOTIDE SEQUENCE</scope>
</reference>
<dbReference type="EMBL" id="GBXM01078046">
    <property type="protein sequence ID" value="JAH30531.1"/>
    <property type="molecule type" value="Transcribed_RNA"/>
</dbReference>
<reference evidence="1" key="1">
    <citation type="submission" date="2014-11" db="EMBL/GenBank/DDBJ databases">
        <authorList>
            <person name="Amaro Gonzalez C."/>
        </authorList>
    </citation>
    <scope>NUCLEOTIDE SEQUENCE</scope>
</reference>